<dbReference type="InterPro" id="IPR004399">
    <property type="entry name" value="HMP/HMP-P_kinase_dom"/>
</dbReference>
<name>A0ABM9D1P4_9LACO</name>
<keyword evidence="5" id="KW-0547">Nucleotide-binding</keyword>
<comment type="similarity">
    <text evidence="1">Belongs to the ThiD family.</text>
</comment>
<organism evidence="15 16">
    <name type="scientific">Convivina praedatoris</name>
    <dbReference type="NCBI Taxonomy" id="2880963"/>
    <lineage>
        <taxon>Bacteria</taxon>
        <taxon>Bacillati</taxon>
        <taxon>Bacillota</taxon>
        <taxon>Bacilli</taxon>
        <taxon>Lactobacillales</taxon>
        <taxon>Lactobacillaceae</taxon>
        <taxon>Convivina</taxon>
    </lineage>
</organism>
<evidence type="ECO:0000256" key="6">
    <source>
        <dbReference type="ARBA" id="ARBA00022777"/>
    </source>
</evidence>
<keyword evidence="7" id="KW-0067">ATP-binding</keyword>
<evidence type="ECO:0000256" key="4">
    <source>
        <dbReference type="ARBA" id="ARBA00022723"/>
    </source>
</evidence>
<protein>
    <recommendedName>
        <fullName evidence="2">pyridoxal kinase</fullName>
        <ecNumber evidence="2">2.7.1.35</ecNumber>
    </recommendedName>
    <alternativeName>
        <fullName evidence="10">PN/PL/PM kinase</fullName>
    </alternativeName>
    <alternativeName>
        <fullName evidence="11">Pyridoxal kinase</fullName>
    </alternativeName>
    <alternativeName>
        <fullName evidence="9">Pyridoxamine kinase</fullName>
    </alternativeName>
    <alternativeName>
        <fullName evidence="12">Vitamin B6 kinase</fullName>
    </alternativeName>
</protein>
<keyword evidence="8" id="KW-0460">Magnesium</keyword>
<dbReference type="EMBL" id="CAKOEU010000003">
    <property type="protein sequence ID" value="CAH1854142.1"/>
    <property type="molecule type" value="Genomic_DNA"/>
</dbReference>
<evidence type="ECO:0000256" key="13">
    <source>
        <dbReference type="ARBA" id="ARBA00049293"/>
    </source>
</evidence>
<evidence type="ECO:0000313" key="15">
    <source>
        <dbReference type="EMBL" id="CAH1854142.1"/>
    </source>
</evidence>
<evidence type="ECO:0000256" key="9">
    <source>
        <dbReference type="ARBA" id="ARBA00042307"/>
    </source>
</evidence>
<evidence type="ECO:0000256" key="12">
    <source>
        <dbReference type="ARBA" id="ARBA00042531"/>
    </source>
</evidence>
<dbReference type="EC" id="2.7.1.35" evidence="2"/>
<gene>
    <name evidence="15" type="primary">pdxK</name>
    <name evidence="15" type="ORF">LMG032447_00801</name>
</gene>
<evidence type="ECO:0000256" key="1">
    <source>
        <dbReference type="ARBA" id="ARBA00009879"/>
    </source>
</evidence>
<keyword evidence="16" id="KW-1185">Reference proteome</keyword>
<dbReference type="Gene3D" id="3.40.1190.20">
    <property type="match status" value="1"/>
</dbReference>
<proteinExistence type="inferred from homology"/>
<dbReference type="Pfam" id="PF08543">
    <property type="entry name" value="Phos_pyr_kin"/>
    <property type="match status" value="1"/>
</dbReference>
<evidence type="ECO:0000256" key="5">
    <source>
        <dbReference type="ARBA" id="ARBA00022741"/>
    </source>
</evidence>
<dbReference type="Proteomes" id="UP000838102">
    <property type="component" value="Unassembled WGS sequence"/>
</dbReference>
<evidence type="ECO:0000256" key="7">
    <source>
        <dbReference type="ARBA" id="ARBA00022840"/>
    </source>
</evidence>
<evidence type="ECO:0000259" key="14">
    <source>
        <dbReference type="Pfam" id="PF08543"/>
    </source>
</evidence>
<evidence type="ECO:0000256" key="11">
    <source>
        <dbReference type="ARBA" id="ARBA00042396"/>
    </source>
</evidence>
<keyword evidence="6 15" id="KW-0418">Kinase</keyword>
<keyword evidence="3 15" id="KW-0808">Transferase</keyword>
<evidence type="ECO:0000256" key="2">
    <source>
        <dbReference type="ARBA" id="ARBA00012104"/>
    </source>
</evidence>
<dbReference type="CDD" id="cd01169">
    <property type="entry name" value="HMPP_kinase"/>
    <property type="match status" value="1"/>
</dbReference>
<comment type="catalytic activity">
    <reaction evidence="13">
        <text>pyridoxal + ATP = pyridoxal 5'-phosphate + ADP + H(+)</text>
        <dbReference type="Rhea" id="RHEA:10224"/>
        <dbReference type="ChEBI" id="CHEBI:15378"/>
        <dbReference type="ChEBI" id="CHEBI:17310"/>
        <dbReference type="ChEBI" id="CHEBI:30616"/>
        <dbReference type="ChEBI" id="CHEBI:456216"/>
        <dbReference type="ChEBI" id="CHEBI:597326"/>
        <dbReference type="EC" id="2.7.1.35"/>
    </reaction>
</comment>
<evidence type="ECO:0000256" key="10">
    <source>
        <dbReference type="ARBA" id="ARBA00042348"/>
    </source>
</evidence>
<accession>A0ABM9D1P4</accession>
<evidence type="ECO:0000313" key="16">
    <source>
        <dbReference type="Proteomes" id="UP000838102"/>
    </source>
</evidence>
<dbReference type="InterPro" id="IPR013749">
    <property type="entry name" value="PM/HMP-P_kinase-1"/>
</dbReference>
<dbReference type="RefSeq" id="WP_248706213.1">
    <property type="nucleotide sequence ID" value="NZ_CAKOET010000003.1"/>
</dbReference>
<dbReference type="PANTHER" id="PTHR20858:SF19">
    <property type="entry name" value="PYRIDOXINE KINASE"/>
    <property type="match status" value="1"/>
</dbReference>
<dbReference type="GO" id="GO:0008478">
    <property type="term" value="F:pyridoxal kinase activity"/>
    <property type="evidence" value="ECO:0007669"/>
    <property type="project" value="UniProtKB-EC"/>
</dbReference>
<evidence type="ECO:0000256" key="8">
    <source>
        <dbReference type="ARBA" id="ARBA00022842"/>
    </source>
</evidence>
<dbReference type="SUPFAM" id="SSF53613">
    <property type="entry name" value="Ribokinase-like"/>
    <property type="match status" value="1"/>
</dbReference>
<reference evidence="15" key="1">
    <citation type="submission" date="2022-03" db="EMBL/GenBank/DDBJ databases">
        <authorList>
            <person name="Hettiarachchi G."/>
        </authorList>
    </citation>
    <scope>NUCLEOTIDE SEQUENCE</scope>
    <source>
        <strain evidence="15">LMG 32447</strain>
    </source>
</reference>
<comment type="caution">
    <text evidence="15">The sequence shown here is derived from an EMBL/GenBank/DDBJ whole genome shotgun (WGS) entry which is preliminary data.</text>
</comment>
<feature type="domain" description="Pyridoxamine kinase/Phosphomethylpyrimidine kinase" evidence="14">
    <location>
        <begin position="16"/>
        <end position="256"/>
    </location>
</feature>
<keyword evidence="4" id="KW-0479">Metal-binding</keyword>
<dbReference type="PANTHER" id="PTHR20858">
    <property type="entry name" value="PHOSPHOMETHYLPYRIMIDINE KINASE"/>
    <property type="match status" value="1"/>
</dbReference>
<dbReference type="InterPro" id="IPR029056">
    <property type="entry name" value="Ribokinase-like"/>
</dbReference>
<evidence type="ECO:0000256" key="3">
    <source>
        <dbReference type="ARBA" id="ARBA00022679"/>
    </source>
</evidence>
<sequence>MTKNQTPKILTIAGSDSLAGGGLQADLATFNEYGLFGLTAITSIATITTTDFKVFPVDTDVLATQLDSIRLVDQLAAVKVGLLVNLDQVKLVSDFLKQLDLPIVIDPVLAVKEGDYQQQEAFIDFYRINLLPLADIITPNLSEAQLLTDVKNINSREDLIAVNQQLQALGIANVFTKGGQRLAGEMALDLWSSPQGNHFFEKPKLDLLTDINGSGCTLSAAVAAGLAQGLSMEEALRSAKDFVWAAINHSVNLGDQLDGNSVWPAGQRLVNKTQ</sequence>